<protein>
    <recommendedName>
        <fullName evidence="4">D-aminoacyl-tRNA deacylase</fullName>
    </recommendedName>
</protein>
<dbReference type="EMBL" id="BMQS01000008">
    <property type="protein sequence ID" value="GGT94895.1"/>
    <property type="molecule type" value="Genomic_DNA"/>
</dbReference>
<dbReference type="PANTHER" id="PTHR34667">
    <property type="entry name" value="D-AMINOACYL-TRNA DEACYLASE"/>
    <property type="match status" value="1"/>
</dbReference>
<proteinExistence type="predicted"/>
<dbReference type="AlphaFoldDB" id="A0A348B1Q9"/>
<dbReference type="KEGG" id="sacd:HS1genome_0500"/>
<evidence type="ECO:0000313" key="1">
    <source>
        <dbReference type="EMBL" id="BBD72111.1"/>
    </source>
</evidence>
<reference evidence="1" key="3">
    <citation type="journal article" date="2019" name="BMC Res. Notes">
        <title>Complete genome sequence of the Sulfodiicoccus acidiphilus strain HS-1T, the first crenarchaeon that lacks polB3, isolated from an acidic hot spring in Ohwaku-dani, Hakone, Japan.</title>
        <authorList>
            <person name="Sakai H.D."/>
            <person name="Kurosawa N."/>
        </authorList>
    </citation>
    <scope>NUCLEOTIDE SEQUENCE</scope>
    <source>
        <strain evidence="1">HS-1</strain>
    </source>
</reference>
<reference evidence="3" key="2">
    <citation type="submission" date="2018-04" db="EMBL/GenBank/DDBJ databases">
        <title>Complete genome sequence of Sulfodiicoccus acidiphilus strain HS-1.</title>
        <authorList>
            <person name="Sakai H.D."/>
            <person name="Kurosawa N."/>
        </authorList>
    </citation>
    <scope>NUCLEOTIDE SEQUENCE [LARGE SCALE GENOMIC DNA]</scope>
    <source>
        <strain evidence="3">HS-1</strain>
    </source>
</reference>
<keyword evidence="3" id="KW-1185">Reference proteome</keyword>
<evidence type="ECO:0000313" key="2">
    <source>
        <dbReference type="EMBL" id="GGT94895.1"/>
    </source>
</evidence>
<dbReference type="InterPro" id="IPR007508">
    <property type="entry name" value="DtdA"/>
</dbReference>
<dbReference type="OrthoDB" id="9863at2157"/>
<dbReference type="Proteomes" id="UP000616143">
    <property type="component" value="Unassembled WGS sequence"/>
</dbReference>
<dbReference type="EMBL" id="AP018553">
    <property type="protein sequence ID" value="BBD72111.1"/>
    <property type="molecule type" value="Genomic_DNA"/>
</dbReference>
<evidence type="ECO:0000313" key="3">
    <source>
        <dbReference type="Proteomes" id="UP000276741"/>
    </source>
</evidence>
<gene>
    <name evidence="2" type="ORF">GCM10007116_10640</name>
    <name evidence="1" type="ORF">HS1genome_0500</name>
</gene>
<dbReference type="Pfam" id="PF04414">
    <property type="entry name" value="tRNA_deacylase"/>
    <property type="match status" value="1"/>
</dbReference>
<dbReference type="Gene3D" id="3.40.50.10700">
    <property type="entry name" value="AF0625-like"/>
    <property type="match status" value="1"/>
</dbReference>
<dbReference type="Gene3D" id="3.40.630.50">
    <property type="entry name" value="AF0625-like"/>
    <property type="match status" value="1"/>
</dbReference>
<evidence type="ECO:0008006" key="4">
    <source>
        <dbReference type="Google" id="ProtNLM"/>
    </source>
</evidence>
<dbReference type="SUPFAM" id="SSF142535">
    <property type="entry name" value="AF0625-like"/>
    <property type="match status" value="1"/>
</dbReference>
<accession>A0A348B1Q9</accession>
<organism evidence="1 3">
    <name type="scientific">Sulfodiicoccus acidiphilus</name>
    <dbReference type="NCBI Taxonomy" id="1670455"/>
    <lineage>
        <taxon>Archaea</taxon>
        <taxon>Thermoproteota</taxon>
        <taxon>Thermoprotei</taxon>
        <taxon>Sulfolobales</taxon>
        <taxon>Sulfolobaceae</taxon>
        <taxon>Sulfodiicoccus</taxon>
    </lineage>
</organism>
<sequence>MVVVRILYSSKDPVGQTIKQLGYGFEDVETEVVDFTYRGTDPAVMICRHYSKSGIPTFTVHHPGNPTAVSSGGEPLKLGVAYPRLAFTVLANLRGADLPASYEATHHGPTLDSPLVFVELGSREEVWRNAKYVKFLVDAVESAVDSYTEIQCTKAAGIGGGHYAPSFTRMETHCFGHIISRHQLPEVSDVILREAMTKSAEPLDEVVLDDLNFATKRRVSSLASELGLRVKLRQHAWK</sequence>
<dbReference type="RefSeq" id="WP_126449418.1">
    <property type="nucleotide sequence ID" value="NZ_AP018553.1"/>
</dbReference>
<dbReference type="Proteomes" id="UP000276741">
    <property type="component" value="Chromosome"/>
</dbReference>
<dbReference type="GeneID" id="38666005"/>
<dbReference type="PANTHER" id="PTHR34667:SF1">
    <property type="entry name" value="D-AMINOACYL-TRNA DEACYLASE"/>
    <property type="match status" value="1"/>
</dbReference>
<name>A0A348B1Q9_9CREN</name>
<reference evidence="2" key="1">
    <citation type="journal article" date="2014" name="Int. J. Syst. Evol. Microbiol.">
        <title>Complete genome sequence of Corynebacterium casei LMG S-19264T (=DSM 44701T), isolated from a smear-ripened cheese.</title>
        <authorList>
            <consortium name="US DOE Joint Genome Institute (JGI-PGF)"/>
            <person name="Walter F."/>
            <person name="Albersmeier A."/>
            <person name="Kalinowski J."/>
            <person name="Ruckert C."/>
        </authorList>
    </citation>
    <scope>NUCLEOTIDE SEQUENCE</scope>
    <source>
        <strain evidence="2">JCM 31740</strain>
    </source>
</reference>
<reference evidence="2" key="4">
    <citation type="submission" date="2020-09" db="EMBL/GenBank/DDBJ databases">
        <authorList>
            <person name="Sun Q."/>
            <person name="Ohkuma M."/>
        </authorList>
    </citation>
    <scope>NUCLEOTIDE SEQUENCE</scope>
    <source>
        <strain evidence="2">JCM 31740</strain>
    </source>
</reference>
<dbReference type="GO" id="GO:0051499">
    <property type="term" value="F:D-aminoacyl-tRNA deacylase activity"/>
    <property type="evidence" value="ECO:0007669"/>
    <property type="project" value="InterPro"/>
</dbReference>